<keyword evidence="2" id="KW-1133">Transmembrane helix</keyword>
<organism evidence="3 4">
    <name type="scientific">Lentzea indica</name>
    <dbReference type="NCBI Taxonomy" id="2604800"/>
    <lineage>
        <taxon>Bacteria</taxon>
        <taxon>Bacillati</taxon>
        <taxon>Actinomycetota</taxon>
        <taxon>Actinomycetes</taxon>
        <taxon>Pseudonocardiales</taxon>
        <taxon>Pseudonocardiaceae</taxon>
        <taxon>Lentzea</taxon>
    </lineage>
</organism>
<name>A0ABX1FXX8_9PSEU</name>
<feature type="transmembrane region" description="Helical" evidence="2">
    <location>
        <begin position="52"/>
        <end position="73"/>
    </location>
</feature>
<feature type="transmembrane region" description="Helical" evidence="2">
    <location>
        <begin position="85"/>
        <end position="104"/>
    </location>
</feature>
<gene>
    <name evidence="3" type="ORF">FXN61_43390</name>
</gene>
<evidence type="ECO:0000256" key="1">
    <source>
        <dbReference type="SAM" id="MobiDB-lite"/>
    </source>
</evidence>
<proteinExistence type="predicted"/>
<accession>A0ABX1FXX8</accession>
<evidence type="ECO:0000313" key="3">
    <source>
        <dbReference type="EMBL" id="NKE63208.1"/>
    </source>
</evidence>
<feature type="transmembrane region" description="Helical" evidence="2">
    <location>
        <begin position="20"/>
        <end position="40"/>
    </location>
</feature>
<reference evidence="3 4" key="1">
    <citation type="submission" date="2019-08" db="EMBL/GenBank/DDBJ databases">
        <title>Lentzea from Indian Himalayas.</title>
        <authorList>
            <person name="Mandal S."/>
            <person name="Mallick Gupta A."/>
            <person name="Maiti P.K."/>
            <person name="Sarkar J."/>
            <person name="Mandal S."/>
        </authorList>
    </citation>
    <scope>NUCLEOTIDE SEQUENCE [LARGE SCALE GENOMIC DNA]</scope>
    <source>
        <strain evidence="3 4">PSKA42</strain>
    </source>
</reference>
<feature type="region of interest" description="Disordered" evidence="1">
    <location>
        <begin position="214"/>
        <end position="306"/>
    </location>
</feature>
<comment type="caution">
    <text evidence="3">The sequence shown here is derived from an EMBL/GenBank/DDBJ whole genome shotgun (WGS) entry which is preliminary data.</text>
</comment>
<dbReference type="Pfam" id="PF13727">
    <property type="entry name" value="CoA_binding_3"/>
    <property type="match status" value="1"/>
</dbReference>
<keyword evidence="2" id="KW-0472">Membrane</keyword>
<evidence type="ECO:0000313" key="4">
    <source>
        <dbReference type="Proteomes" id="UP001515943"/>
    </source>
</evidence>
<evidence type="ECO:0000256" key="2">
    <source>
        <dbReference type="SAM" id="Phobius"/>
    </source>
</evidence>
<sequence>LVLVDSATLVAVCLDGDLGWAWSGAVAAAVLTIRGAWRLYRRRLWLSWLQDLPRSAASTALAFALMSGIGLVSGANAQDVAAVQWAMITFALVIEPVRWCVFAFGRWCRRRFDRCDRTIIVGADEVGVNLARTMLEHPEFGLRPVAFADSGPDPDRQPPMLEIVDGDLADAIVRLRAGTVVLAFSHTRDSPLVDAAITAHRLGCSTLVVPRTVRAPPRRPRHRTAAQLPADAPGHRADQQTDLVDQARGRPRAGGAGAGRVVAGHRPVRPRRAGRERPSALLPAGPRRHGRPHVRALQDPQRPAVR</sequence>
<dbReference type="EMBL" id="VSRL01000327">
    <property type="protein sequence ID" value="NKE63208.1"/>
    <property type="molecule type" value="Genomic_DNA"/>
</dbReference>
<dbReference type="Gene3D" id="3.40.50.720">
    <property type="entry name" value="NAD(P)-binding Rossmann-like Domain"/>
    <property type="match status" value="1"/>
</dbReference>
<dbReference type="Proteomes" id="UP001515943">
    <property type="component" value="Unassembled WGS sequence"/>
</dbReference>
<keyword evidence="2" id="KW-0812">Transmembrane</keyword>
<evidence type="ECO:0008006" key="5">
    <source>
        <dbReference type="Google" id="ProtNLM"/>
    </source>
</evidence>
<protein>
    <recommendedName>
        <fullName evidence="5">CoA-binding domain-containing protein</fullName>
    </recommendedName>
</protein>
<feature type="non-terminal residue" evidence="3">
    <location>
        <position position="1"/>
    </location>
</feature>
<keyword evidence="4" id="KW-1185">Reference proteome</keyword>